<evidence type="ECO:0000259" key="1">
    <source>
        <dbReference type="Pfam" id="PF01551"/>
    </source>
</evidence>
<dbReference type="InterPro" id="IPR011055">
    <property type="entry name" value="Dup_hybrid_motif"/>
</dbReference>
<dbReference type="CDD" id="cd12797">
    <property type="entry name" value="M23_peptidase"/>
    <property type="match status" value="1"/>
</dbReference>
<evidence type="ECO:0000313" key="2">
    <source>
        <dbReference type="EMBL" id="RDU59696.1"/>
    </source>
</evidence>
<dbReference type="SUPFAM" id="SSF51261">
    <property type="entry name" value="Duplicated hybrid motif"/>
    <property type="match status" value="1"/>
</dbReference>
<organism evidence="2 3">
    <name type="scientific">Helicobacter didelphidarum</name>
    <dbReference type="NCBI Taxonomy" id="2040648"/>
    <lineage>
        <taxon>Bacteria</taxon>
        <taxon>Pseudomonadati</taxon>
        <taxon>Campylobacterota</taxon>
        <taxon>Epsilonproteobacteria</taxon>
        <taxon>Campylobacterales</taxon>
        <taxon>Helicobacteraceae</taxon>
        <taxon>Helicobacter</taxon>
    </lineage>
</organism>
<sequence length="208" mass="23924">MNDRGLLYDWTIKNPTDKNATQTIYGRNRSGGTRKHAARDLYTDFFGRNIKNPKSNVEIVAIANGEVLDTRAFYLETHQVTILHETSKYGKFIIRYGEMDKNSIKVNIGDKVKQGQVLGYAGLMLENGVHPNIVPNRQVMMLHFEYFTNGNDTNVIGKLTDKSKLPFQRRNDIIILLEAINEKVGINYWSYILLLCAITCKQHRNRMQ</sequence>
<evidence type="ECO:0000313" key="3">
    <source>
        <dbReference type="Proteomes" id="UP000256379"/>
    </source>
</evidence>
<dbReference type="Pfam" id="PF01551">
    <property type="entry name" value="Peptidase_M23"/>
    <property type="match status" value="1"/>
</dbReference>
<proteinExistence type="predicted"/>
<dbReference type="InterPro" id="IPR016047">
    <property type="entry name" value="M23ase_b-sheet_dom"/>
</dbReference>
<dbReference type="EMBL" id="NXLQ01000118">
    <property type="protein sequence ID" value="RDU59696.1"/>
    <property type="molecule type" value="Genomic_DNA"/>
</dbReference>
<reference evidence="2 3" key="1">
    <citation type="submission" date="2018-04" db="EMBL/GenBank/DDBJ databases">
        <title>Novel Campyloabacter and Helicobacter Species and Strains.</title>
        <authorList>
            <person name="Mannion A.J."/>
            <person name="Shen Z."/>
            <person name="Fox J.G."/>
        </authorList>
    </citation>
    <scope>NUCLEOTIDE SEQUENCE [LARGE SCALE GENOMIC DNA]</scope>
    <source>
        <strain evidence="2 3">MIT 17-337</strain>
    </source>
</reference>
<feature type="domain" description="M23ase beta-sheet core" evidence="1">
    <location>
        <begin position="52"/>
        <end position="154"/>
    </location>
</feature>
<comment type="caution">
    <text evidence="2">The sequence shown here is derived from an EMBL/GenBank/DDBJ whole genome shotgun (WGS) entry which is preliminary data.</text>
</comment>
<dbReference type="Gene3D" id="2.70.70.10">
    <property type="entry name" value="Glucose Permease (Domain IIA)"/>
    <property type="match status" value="1"/>
</dbReference>
<protein>
    <recommendedName>
        <fullName evidence="1">M23ase beta-sheet core domain-containing protein</fullName>
    </recommendedName>
</protein>
<accession>A0A3D8I3W9</accession>
<keyword evidence="3" id="KW-1185">Reference proteome</keyword>
<name>A0A3D8I3W9_9HELI</name>
<dbReference type="Proteomes" id="UP000256379">
    <property type="component" value="Unassembled WGS sequence"/>
</dbReference>
<gene>
    <name evidence="2" type="ORF">CQA53_11280</name>
</gene>
<dbReference type="OrthoDB" id="5327667at2"/>
<dbReference type="AlphaFoldDB" id="A0A3D8I3W9"/>